<dbReference type="KEGG" id="sus:Acid_5969"/>
<dbReference type="InParanoid" id="Q01TW0"/>
<dbReference type="GO" id="GO:0019752">
    <property type="term" value="P:carboxylic acid metabolic process"/>
    <property type="evidence" value="ECO:0007669"/>
    <property type="project" value="InterPro"/>
</dbReference>
<feature type="modified residue" description="N6-(pyridoxal phosphate)lysine" evidence="6">
    <location>
        <position position="284"/>
    </location>
</feature>
<dbReference type="eggNOG" id="COG0076">
    <property type="taxonomic scope" value="Bacteria"/>
</dbReference>
<organism evidence="8">
    <name type="scientific">Solibacter usitatus (strain Ellin6076)</name>
    <dbReference type="NCBI Taxonomy" id="234267"/>
    <lineage>
        <taxon>Bacteria</taxon>
        <taxon>Pseudomonadati</taxon>
        <taxon>Acidobacteriota</taxon>
        <taxon>Terriglobia</taxon>
        <taxon>Bryobacterales</taxon>
        <taxon>Solibacteraceae</taxon>
        <taxon>Candidatus Solibacter</taxon>
    </lineage>
</organism>
<keyword evidence="4 6" id="KW-0663">Pyridoxal phosphate</keyword>
<dbReference type="SUPFAM" id="SSF53383">
    <property type="entry name" value="PLP-dependent transferases"/>
    <property type="match status" value="1"/>
</dbReference>
<dbReference type="Gene3D" id="3.90.1150.10">
    <property type="entry name" value="Aspartate Aminotransferase, domain 1"/>
    <property type="match status" value="1"/>
</dbReference>
<protein>
    <submittedName>
        <fullName evidence="8">Pyridoxal-dependent decarboxylase</fullName>
    </submittedName>
</protein>
<comment type="similarity">
    <text evidence="2 7">Belongs to the group II decarboxylase family.</text>
</comment>
<dbReference type="STRING" id="234267.Acid_5969"/>
<evidence type="ECO:0000256" key="3">
    <source>
        <dbReference type="ARBA" id="ARBA00022793"/>
    </source>
</evidence>
<dbReference type="GO" id="GO:0016831">
    <property type="term" value="F:carboxy-lyase activity"/>
    <property type="evidence" value="ECO:0007669"/>
    <property type="project" value="UniProtKB-KW"/>
</dbReference>
<keyword evidence="5 7" id="KW-0456">Lyase</keyword>
<evidence type="ECO:0000256" key="7">
    <source>
        <dbReference type="RuleBase" id="RU000382"/>
    </source>
</evidence>
<sequence>MTEILQQVAGRAERYLKEIRERGVAPSAEAVAGLDGFLEALPEGPTAPADVIAMLDDLGSPATMGIAGPRFFGFVIGGSLPAALGANWLATAWDQNAGLFAATPISAVMEEVSLSWLVDVLKLPAGCGGAFVTGATVANFTALAAARHAVLERAGWDVEAKGLFGAPEIQVVIGDEGHPSMIKSLGMLGLGRERVVRVPVDGQGRMRADRLPPLNERSIVCVQAGNVNTGSFDPLEEIIAKAHAMGAWVHVDGAFGLWAAASPSYAHLAAGAGEADSWATDAHKWLNVPYDSGLAFVRNPDDLRGAMGLQAAYLPQGEHREPSQFVPELSRRARAVDVWAALKSLGRSGLAELIERNCRCAKRFAEGLAAAGFEVLNDVVLNQVLVAFGSPEETQRAIREIQEDGTCWCGGTAWQGRTAMRISVSSWATTEADVDRSLEAMVRIATAAVK</sequence>
<comment type="cofactor">
    <cofactor evidence="1 6 7">
        <name>pyridoxal 5'-phosphate</name>
        <dbReference type="ChEBI" id="CHEBI:597326"/>
    </cofactor>
</comment>
<dbReference type="InterPro" id="IPR015422">
    <property type="entry name" value="PyrdxlP-dep_Trfase_small"/>
</dbReference>
<dbReference type="AlphaFoldDB" id="Q01TW0"/>
<evidence type="ECO:0000256" key="2">
    <source>
        <dbReference type="ARBA" id="ARBA00009533"/>
    </source>
</evidence>
<dbReference type="PANTHER" id="PTHR11999">
    <property type="entry name" value="GROUP II PYRIDOXAL-5-PHOSPHATE DECARBOXYLASE"/>
    <property type="match status" value="1"/>
</dbReference>
<evidence type="ECO:0000256" key="6">
    <source>
        <dbReference type="PIRSR" id="PIRSR602129-50"/>
    </source>
</evidence>
<dbReference type="EMBL" id="CP000473">
    <property type="protein sequence ID" value="ABJ86910.1"/>
    <property type="molecule type" value="Genomic_DNA"/>
</dbReference>
<reference evidence="8" key="1">
    <citation type="submission" date="2006-10" db="EMBL/GenBank/DDBJ databases">
        <title>Complete sequence of Solibacter usitatus Ellin6076.</title>
        <authorList>
            <consortium name="US DOE Joint Genome Institute"/>
            <person name="Copeland A."/>
            <person name="Lucas S."/>
            <person name="Lapidus A."/>
            <person name="Barry K."/>
            <person name="Detter J.C."/>
            <person name="Glavina del Rio T."/>
            <person name="Hammon N."/>
            <person name="Israni S."/>
            <person name="Dalin E."/>
            <person name="Tice H."/>
            <person name="Pitluck S."/>
            <person name="Thompson L.S."/>
            <person name="Brettin T."/>
            <person name="Bruce D."/>
            <person name="Han C."/>
            <person name="Tapia R."/>
            <person name="Gilna P."/>
            <person name="Schmutz J."/>
            <person name="Larimer F."/>
            <person name="Land M."/>
            <person name="Hauser L."/>
            <person name="Kyrpides N."/>
            <person name="Mikhailova N."/>
            <person name="Janssen P.H."/>
            <person name="Kuske C.R."/>
            <person name="Richardson P."/>
        </authorList>
    </citation>
    <scope>NUCLEOTIDE SEQUENCE</scope>
    <source>
        <strain evidence="8">Ellin6076</strain>
    </source>
</reference>
<dbReference type="Pfam" id="PF00282">
    <property type="entry name" value="Pyridoxal_deC"/>
    <property type="match status" value="1"/>
</dbReference>
<dbReference type="InterPro" id="IPR015424">
    <property type="entry name" value="PyrdxlP-dep_Trfase"/>
</dbReference>
<keyword evidence="3" id="KW-0210">Decarboxylase</keyword>
<evidence type="ECO:0000313" key="8">
    <source>
        <dbReference type="EMBL" id="ABJ86910.1"/>
    </source>
</evidence>
<name>Q01TW0_SOLUE</name>
<dbReference type="InterPro" id="IPR010977">
    <property type="entry name" value="Aromatic_deC"/>
</dbReference>
<dbReference type="InterPro" id="IPR015421">
    <property type="entry name" value="PyrdxlP-dep_Trfase_major"/>
</dbReference>
<dbReference type="InterPro" id="IPR002129">
    <property type="entry name" value="PyrdxlP-dep_de-COase"/>
</dbReference>
<evidence type="ECO:0000256" key="5">
    <source>
        <dbReference type="ARBA" id="ARBA00023239"/>
    </source>
</evidence>
<dbReference type="PANTHER" id="PTHR11999:SF70">
    <property type="entry name" value="MIP05841P"/>
    <property type="match status" value="1"/>
</dbReference>
<proteinExistence type="inferred from homology"/>
<dbReference type="GO" id="GO:0030170">
    <property type="term" value="F:pyridoxal phosphate binding"/>
    <property type="evidence" value="ECO:0007669"/>
    <property type="project" value="InterPro"/>
</dbReference>
<gene>
    <name evidence="8" type="ordered locus">Acid_5969</name>
</gene>
<evidence type="ECO:0000256" key="4">
    <source>
        <dbReference type="ARBA" id="ARBA00022898"/>
    </source>
</evidence>
<dbReference type="OrthoDB" id="9803665at2"/>
<accession>Q01TW0</accession>
<evidence type="ECO:0000256" key="1">
    <source>
        <dbReference type="ARBA" id="ARBA00001933"/>
    </source>
</evidence>
<dbReference type="HOGENOM" id="CLU_011856_0_4_0"/>
<dbReference type="Gene3D" id="3.40.640.10">
    <property type="entry name" value="Type I PLP-dependent aspartate aminotransferase-like (Major domain)"/>
    <property type="match status" value="1"/>
</dbReference>